<dbReference type="GO" id="GO:0005634">
    <property type="term" value="C:nucleus"/>
    <property type="evidence" value="ECO:0007669"/>
    <property type="project" value="TreeGrafter"/>
</dbReference>
<sequence length="624" mass="69086">MPRPPVLPENRRRVAEACTPCKAAKRRCDSRHPCSACQQRGLMSQCRYTSTSRRRPRNSATPQRQIDPIQEGVSQEASLSEVTVLTSDQILHSPHGQSVFLGDCAPLSFLQLLRQAFGQHFIHQEDTSSDGSPSTHRLMLEEDLGGPDLPLSASIDVEDLGELVDAFFDATCRVIEVDTRSGVHESLRLATRKERFEIRELPIDLKLILAIGAQCRLQNAQDRQISQALWVDAKPDVLGTILQPASVDTVVLNLLTSFYMLARYRRNSACLFIGVAAQLAHALGLHRIADEELSSVTSHKARVWKSIHILDTIFCSILGRPFVTAHVSVQDQLAQATDLDQSFRLSTIVRKMLVGICSKKQLSVADAEEVLVLLTRWREDFVAQSKESCGAPLTNISCLYYHAVLVTTRPFLVFSLKGTEGPACSENELLHLGHQTSVASLASACLDSAIYIIQACHDAVEMGFGLENPCFIKAWTFSAGLTLAFRIFAPNNTLADIEDAYQQALAILERLSPQSPHAQQYSRILRDIHVAVQNRRERQIFQRRQSTRILVDRICVGEATPGPDPPSTTTAEWLVGGAAANSFAEEELLSMDLLGSFSFPFESEYDLDMLSLSGLSTAQYVRDS</sequence>
<feature type="region of interest" description="Disordered" evidence="6">
    <location>
        <begin position="47"/>
        <end position="69"/>
    </location>
</feature>
<dbReference type="GO" id="GO:0000435">
    <property type="term" value="P:positive regulation of transcription from RNA polymerase II promoter by galactose"/>
    <property type="evidence" value="ECO:0007669"/>
    <property type="project" value="TreeGrafter"/>
</dbReference>
<dbReference type="EMBL" id="KV878132">
    <property type="protein sequence ID" value="OJJ04709.1"/>
    <property type="molecule type" value="Genomic_DNA"/>
</dbReference>
<dbReference type="OrthoDB" id="4064873at2759"/>
<accession>A0A1L9PT67</accession>
<dbReference type="GO" id="GO:0000978">
    <property type="term" value="F:RNA polymerase II cis-regulatory region sequence-specific DNA binding"/>
    <property type="evidence" value="ECO:0007669"/>
    <property type="project" value="TreeGrafter"/>
</dbReference>
<evidence type="ECO:0000313" key="9">
    <source>
        <dbReference type="Proteomes" id="UP000184073"/>
    </source>
</evidence>
<dbReference type="InterPro" id="IPR007219">
    <property type="entry name" value="XnlR_reg_dom"/>
</dbReference>
<evidence type="ECO:0000256" key="3">
    <source>
        <dbReference type="ARBA" id="ARBA00023125"/>
    </source>
</evidence>
<evidence type="ECO:0000256" key="4">
    <source>
        <dbReference type="ARBA" id="ARBA00023163"/>
    </source>
</evidence>
<keyword evidence="5" id="KW-0539">Nucleus</keyword>
<dbReference type="InterPro" id="IPR036864">
    <property type="entry name" value="Zn2-C6_fun-type_DNA-bd_sf"/>
</dbReference>
<dbReference type="AlphaFoldDB" id="A0A1L9PT67"/>
<dbReference type="GO" id="GO:0008270">
    <property type="term" value="F:zinc ion binding"/>
    <property type="evidence" value="ECO:0007669"/>
    <property type="project" value="InterPro"/>
</dbReference>
<dbReference type="STRING" id="1036611.A0A1L9PT67"/>
<dbReference type="Gene3D" id="4.10.240.10">
    <property type="entry name" value="Zn(2)-C6 fungal-type DNA-binding domain"/>
    <property type="match status" value="1"/>
</dbReference>
<organism evidence="8 9">
    <name type="scientific">Aspergillus versicolor CBS 583.65</name>
    <dbReference type="NCBI Taxonomy" id="1036611"/>
    <lineage>
        <taxon>Eukaryota</taxon>
        <taxon>Fungi</taxon>
        <taxon>Dikarya</taxon>
        <taxon>Ascomycota</taxon>
        <taxon>Pezizomycotina</taxon>
        <taxon>Eurotiomycetes</taxon>
        <taxon>Eurotiomycetidae</taxon>
        <taxon>Eurotiales</taxon>
        <taxon>Aspergillaceae</taxon>
        <taxon>Aspergillus</taxon>
        <taxon>Aspergillus subgen. Nidulantes</taxon>
    </lineage>
</organism>
<dbReference type="Proteomes" id="UP000184073">
    <property type="component" value="Unassembled WGS sequence"/>
</dbReference>
<keyword evidence="9" id="KW-1185">Reference proteome</keyword>
<evidence type="ECO:0000256" key="6">
    <source>
        <dbReference type="SAM" id="MobiDB-lite"/>
    </source>
</evidence>
<dbReference type="PROSITE" id="PS00463">
    <property type="entry name" value="ZN2_CY6_FUNGAL_1"/>
    <property type="match status" value="1"/>
</dbReference>
<dbReference type="SUPFAM" id="SSF57701">
    <property type="entry name" value="Zn2/Cys6 DNA-binding domain"/>
    <property type="match status" value="1"/>
</dbReference>
<name>A0A1L9PT67_ASPVE</name>
<dbReference type="PANTHER" id="PTHR47424:SF9">
    <property type="entry name" value="TAH-2"/>
    <property type="match status" value="1"/>
</dbReference>
<feature type="domain" description="Zn(2)-C6 fungal-type" evidence="7">
    <location>
        <begin position="17"/>
        <end position="48"/>
    </location>
</feature>
<dbReference type="CDD" id="cd00067">
    <property type="entry name" value="GAL4"/>
    <property type="match status" value="1"/>
</dbReference>
<evidence type="ECO:0000256" key="5">
    <source>
        <dbReference type="ARBA" id="ARBA00023242"/>
    </source>
</evidence>
<dbReference type="GO" id="GO:0006351">
    <property type="term" value="P:DNA-templated transcription"/>
    <property type="evidence" value="ECO:0007669"/>
    <property type="project" value="InterPro"/>
</dbReference>
<evidence type="ECO:0000256" key="2">
    <source>
        <dbReference type="ARBA" id="ARBA00023015"/>
    </source>
</evidence>
<dbReference type="PANTHER" id="PTHR47424">
    <property type="entry name" value="REGULATORY PROTEIN GAL4"/>
    <property type="match status" value="1"/>
</dbReference>
<dbReference type="Pfam" id="PF00172">
    <property type="entry name" value="Zn_clus"/>
    <property type="match status" value="1"/>
</dbReference>
<keyword evidence="1" id="KW-0479">Metal-binding</keyword>
<dbReference type="GO" id="GO:0000981">
    <property type="term" value="F:DNA-binding transcription factor activity, RNA polymerase II-specific"/>
    <property type="evidence" value="ECO:0007669"/>
    <property type="project" value="InterPro"/>
</dbReference>
<proteinExistence type="predicted"/>
<protein>
    <recommendedName>
        <fullName evidence="7">Zn(2)-C6 fungal-type domain-containing protein</fullName>
    </recommendedName>
</protein>
<dbReference type="VEuPathDB" id="FungiDB:ASPVEDRAFT_809760"/>
<dbReference type="PROSITE" id="PS50048">
    <property type="entry name" value="ZN2_CY6_FUNGAL_2"/>
    <property type="match status" value="1"/>
</dbReference>
<dbReference type="GeneID" id="63732467"/>
<dbReference type="Pfam" id="PF04082">
    <property type="entry name" value="Fungal_trans"/>
    <property type="match status" value="1"/>
</dbReference>
<keyword evidence="3" id="KW-0238">DNA-binding</keyword>
<dbReference type="RefSeq" id="XP_040670471.1">
    <property type="nucleotide sequence ID" value="XM_040816956.1"/>
</dbReference>
<dbReference type="SMART" id="SM00066">
    <property type="entry name" value="GAL4"/>
    <property type="match status" value="1"/>
</dbReference>
<evidence type="ECO:0000313" key="8">
    <source>
        <dbReference type="EMBL" id="OJJ04709.1"/>
    </source>
</evidence>
<dbReference type="SMART" id="SM00906">
    <property type="entry name" value="Fungal_trans"/>
    <property type="match status" value="1"/>
</dbReference>
<evidence type="ECO:0000256" key="1">
    <source>
        <dbReference type="ARBA" id="ARBA00022723"/>
    </source>
</evidence>
<evidence type="ECO:0000259" key="7">
    <source>
        <dbReference type="PROSITE" id="PS50048"/>
    </source>
</evidence>
<keyword evidence="2" id="KW-0805">Transcription regulation</keyword>
<keyword evidence="4" id="KW-0804">Transcription</keyword>
<gene>
    <name evidence="8" type="ORF">ASPVEDRAFT_809760</name>
</gene>
<reference evidence="9" key="1">
    <citation type="journal article" date="2017" name="Genome Biol.">
        <title>Comparative genomics reveals high biological diversity and specific adaptations in the industrially and medically important fungal genus Aspergillus.</title>
        <authorList>
            <person name="de Vries R.P."/>
            <person name="Riley R."/>
            <person name="Wiebenga A."/>
            <person name="Aguilar-Osorio G."/>
            <person name="Amillis S."/>
            <person name="Uchima C.A."/>
            <person name="Anderluh G."/>
            <person name="Asadollahi M."/>
            <person name="Askin M."/>
            <person name="Barry K."/>
            <person name="Battaglia E."/>
            <person name="Bayram O."/>
            <person name="Benocci T."/>
            <person name="Braus-Stromeyer S.A."/>
            <person name="Caldana C."/>
            <person name="Canovas D."/>
            <person name="Cerqueira G.C."/>
            <person name="Chen F."/>
            <person name="Chen W."/>
            <person name="Choi C."/>
            <person name="Clum A."/>
            <person name="Dos Santos R.A."/>
            <person name="Damasio A.R."/>
            <person name="Diallinas G."/>
            <person name="Emri T."/>
            <person name="Fekete E."/>
            <person name="Flipphi M."/>
            <person name="Freyberg S."/>
            <person name="Gallo A."/>
            <person name="Gournas C."/>
            <person name="Habgood R."/>
            <person name="Hainaut M."/>
            <person name="Harispe M.L."/>
            <person name="Henrissat B."/>
            <person name="Hilden K.S."/>
            <person name="Hope R."/>
            <person name="Hossain A."/>
            <person name="Karabika E."/>
            <person name="Karaffa L."/>
            <person name="Karanyi Z."/>
            <person name="Krasevec N."/>
            <person name="Kuo A."/>
            <person name="Kusch H."/>
            <person name="LaButti K."/>
            <person name="Lagendijk E.L."/>
            <person name="Lapidus A."/>
            <person name="Levasseur A."/>
            <person name="Lindquist E."/>
            <person name="Lipzen A."/>
            <person name="Logrieco A.F."/>
            <person name="MacCabe A."/>
            <person name="Maekelae M.R."/>
            <person name="Malavazi I."/>
            <person name="Melin P."/>
            <person name="Meyer V."/>
            <person name="Mielnichuk N."/>
            <person name="Miskei M."/>
            <person name="Molnar A.P."/>
            <person name="Mule G."/>
            <person name="Ngan C.Y."/>
            <person name="Orejas M."/>
            <person name="Orosz E."/>
            <person name="Ouedraogo J.P."/>
            <person name="Overkamp K.M."/>
            <person name="Park H.-S."/>
            <person name="Perrone G."/>
            <person name="Piumi F."/>
            <person name="Punt P.J."/>
            <person name="Ram A.F."/>
            <person name="Ramon A."/>
            <person name="Rauscher S."/>
            <person name="Record E."/>
            <person name="Riano-Pachon D.M."/>
            <person name="Robert V."/>
            <person name="Roehrig J."/>
            <person name="Ruller R."/>
            <person name="Salamov A."/>
            <person name="Salih N.S."/>
            <person name="Samson R.A."/>
            <person name="Sandor E."/>
            <person name="Sanguinetti M."/>
            <person name="Schuetze T."/>
            <person name="Sepcic K."/>
            <person name="Shelest E."/>
            <person name="Sherlock G."/>
            <person name="Sophianopoulou V."/>
            <person name="Squina F.M."/>
            <person name="Sun H."/>
            <person name="Susca A."/>
            <person name="Todd R.B."/>
            <person name="Tsang A."/>
            <person name="Unkles S.E."/>
            <person name="van de Wiele N."/>
            <person name="van Rossen-Uffink D."/>
            <person name="Oliveira J.V."/>
            <person name="Vesth T.C."/>
            <person name="Visser J."/>
            <person name="Yu J.-H."/>
            <person name="Zhou M."/>
            <person name="Andersen M.R."/>
            <person name="Archer D.B."/>
            <person name="Baker S.E."/>
            <person name="Benoit I."/>
            <person name="Brakhage A.A."/>
            <person name="Braus G.H."/>
            <person name="Fischer R."/>
            <person name="Frisvad J.C."/>
            <person name="Goldman G.H."/>
            <person name="Houbraken J."/>
            <person name="Oakley B."/>
            <person name="Pocsi I."/>
            <person name="Scazzocchio C."/>
            <person name="Seiboth B."/>
            <person name="vanKuyk P.A."/>
            <person name="Wortman J."/>
            <person name="Dyer P.S."/>
            <person name="Grigoriev I.V."/>
        </authorList>
    </citation>
    <scope>NUCLEOTIDE SEQUENCE [LARGE SCALE GENOMIC DNA]</scope>
    <source>
        <strain evidence="9">CBS 583.65</strain>
    </source>
</reference>
<dbReference type="InterPro" id="IPR051127">
    <property type="entry name" value="Fungal_SecMet_Regulators"/>
</dbReference>
<dbReference type="CDD" id="cd12148">
    <property type="entry name" value="fungal_TF_MHR"/>
    <property type="match status" value="1"/>
</dbReference>
<dbReference type="InterPro" id="IPR001138">
    <property type="entry name" value="Zn2Cys6_DnaBD"/>
</dbReference>